<evidence type="ECO:0000256" key="9">
    <source>
        <dbReference type="RuleBase" id="RU004432"/>
    </source>
</evidence>
<evidence type="ECO:0000256" key="6">
    <source>
        <dbReference type="ARBA" id="ARBA00022840"/>
    </source>
</evidence>
<keyword evidence="7 9" id="KW-0143">Chaperone</keyword>
<dbReference type="Gene3D" id="1.10.8.60">
    <property type="match status" value="2"/>
</dbReference>
<dbReference type="InterPro" id="IPR004176">
    <property type="entry name" value="Clp_R_N"/>
</dbReference>
<feature type="compositionally biased region" description="Polar residues" evidence="10">
    <location>
        <begin position="1018"/>
        <end position="1029"/>
    </location>
</feature>
<feature type="region of interest" description="Disordered" evidence="10">
    <location>
        <begin position="623"/>
        <end position="653"/>
    </location>
</feature>
<dbReference type="SMART" id="SM00382">
    <property type="entry name" value="AAA"/>
    <property type="match status" value="2"/>
</dbReference>
<dbReference type="InterPro" id="IPR036628">
    <property type="entry name" value="Clp_N_dom_sf"/>
</dbReference>
<dbReference type="InterPro" id="IPR003593">
    <property type="entry name" value="AAA+_ATPase"/>
</dbReference>
<comment type="caution">
    <text evidence="13">The sequence shown here is derived from an EMBL/GenBank/DDBJ whole genome shotgun (WGS) entry which is preliminary data.</text>
</comment>
<evidence type="ECO:0000313" key="14">
    <source>
        <dbReference type="EMBL" id="CAL1142822.1"/>
    </source>
</evidence>
<dbReference type="FunFam" id="3.40.50.300:FF:000025">
    <property type="entry name" value="ATP-dependent Clp protease subunit"/>
    <property type="match status" value="1"/>
</dbReference>
<dbReference type="PANTHER" id="PTHR11638:SF155">
    <property type="entry name" value="CHAPERONE PROTEIN CLPC1, CHLOROPLASTIC-LIKE"/>
    <property type="match status" value="1"/>
</dbReference>
<dbReference type="EMBL" id="CAMXCT010001369">
    <property type="protein sequence ID" value="CAI3989447.1"/>
    <property type="molecule type" value="Genomic_DNA"/>
</dbReference>
<keyword evidence="16" id="KW-1185">Reference proteome</keyword>
<evidence type="ECO:0000256" key="5">
    <source>
        <dbReference type="ARBA" id="ARBA00022741"/>
    </source>
</evidence>
<feature type="compositionally biased region" description="Low complexity" evidence="10">
    <location>
        <begin position="635"/>
        <end position="653"/>
    </location>
</feature>
<dbReference type="CDD" id="cd00009">
    <property type="entry name" value="AAA"/>
    <property type="match status" value="1"/>
</dbReference>
<dbReference type="Pfam" id="PF00004">
    <property type="entry name" value="AAA"/>
    <property type="match status" value="1"/>
</dbReference>
<dbReference type="GO" id="GO:0009507">
    <property type="term" value="C:chloroplast"/>
    <property type="evidence" value="ECO:0007669"/>
    <property type="project" value="UniProtKB-SubCell"/>
</dbReference>
<dbReference type="PROSITE" id="PS00870">
    <property type="entry name" value="CLPAB_1"/>
    <property type="match status" value="1"/>
</dbReference>
<dbReference type="InterPro" id="IPR001270">
    <property type="entry name" value="ClpA/B"/>
</dbReference>
<name>A0A9P1CC41_9DINO</name>
<evidence type="ECO:0000256" key="3">
    <source>
        <dbReference type="ARBA" id="ARBA00022640"/>
    </source>
</evidence>
<reference evidence="13" key="1">
    <citation type="submission" date="2022-10" db="EMBL/GenBank/DDBJ databases">
        <authorList>
            <person name="Chen Y."/>
            <person name="Dougan E. K."/>
            <person name="Chan C."/>
            <person name="Rhodes N."/>
            <person name="Thang M."/>
        </authorList>
    </citation>
    <scope>NUCLEOTIDE SEQUENCE</scope>
</reference>
<accession>A0A9P1CC41</accession>
<dbReference type="InterPro" id="IPR018368">
    <property type="entry name" value="ClpA/B_CS1"/>
</dbReference>
<dbReference type="GO" id="GO:0016887">
    <property type="term" value="F:ATP hydrolysis activity"/>
    <property type="evidence" value="ECO:0007669"/>
    <property type="project" value="InterPro"/>
</dbReference>
<dbReference type="SMART" id="SM01086">
    <property type="entry name" value="ClpB_D2-small"/>
    <property type="match status" value="1"/>
</dbReference>
<dbReference type="Gene3D" id="4.10.860.10">
    <property type="entry name" value="UVR domain"/>
    <property type="match status" value="1"/>
</dbReference>
<dbReference type="Pfam" id="PF10431">
    <property type="entry name" value="ClpB_D2-small"/>
    <property type="match status" value="1"/>
</dbReference>
<sequence length="1037" mass="113464">MKSRSQLMSPRVAALVLLLGFTGFYTFVLGSPRANLPRQDPEASGVNGINGVKGEGNSKDAADAIGKSQTLAHCLGFGAALLALAKSFAKAVPLRGKRGQAVRSTPSSGFGGLWRSGPLSSGGSSFLGSSMAGSVTVAAPTAPKRGALSSMTMMFERFNEKAIKSVMLAQEESRRLNHNFVDVEMLLVGVIAENSSIAAKVMRKMGVQLKDVKRIIQEQLGQGEGPVKVEIPFTPEAKQILENCVAEAQSLNSNAIDTAHILLALCKDPSGKIQKCLEKLNVDAKKIPEEIIKELQDKDEKVAATQQAKGGPGGKNATLEEFGRDLTKAAAEGMMDPLVGREAEIERTIQILARRQKNNPVLIGEPGVGKTAIAEGLAYKIATSDVPEMLEGKRIVQLDLAMLLAGTKYRGEFEERLKNVIKEVLDSERNIILMIDEIHTLVGAGGTGDGGGGGAIDAANIMKPALSRGELQVIGATTNEEYRKYVEKDKALERRFQPVKVPEPTVEETVQILKGLARKYEAHHKLRYSEEALEACVKLASQYVQDRYLPDKAIDVMDETGARVQLRQNADIPQEAFEAKKELREMEAKKEDAVRAQNYEEAGKCKEEEIKLKKKIRKLIKEAEERPEEPEPTTAGAVQAASAAPVVQETTTVVEEEEEEFVEEIPVVLEADVAQVVSKWTGVPVEKVSSDESARLVQLEEILHDRVIGQEEAVTAVAKAVRRARSGLKNPNRPIASFIFCGPTGVGKTELCKALSAAYFGKEDSMIRLDMSEFMERHTVSKLIGSPPGYVGYDEESQLTDGVRRRPYSLVLFDEVEKAHPDVFNLCLQILEDGRLTDSKGRTVSFKNTLIIMTSNVGAKNIEKGLLGGGGLGFSGLEDDVDTSSYQRLKTVVHDELKNFFRPEFLNRLDEIIVFKSLNKQEVAQIAELEFKKVFKLTTEKGIKLLLTDRFKVKVVDEGFNPVYGARPLRRAITRLLEDQLAESFLEMPATEGENVIVDLDNDAQVRVLRQQEEPELNGQSTESESTPTKVAEPTAA</sequence>
<reference evidence="14" key="2">
    <citation type="submission" date="2024-04" db="EMBL/GenBank/DDBJ databases">
        <authorList>
            <person name="Chen Y."/>
            <person name="Shah S."/>
            <person name="Dougan E. K."/>
            <person name="Thang M."/>
            <person name="Chan C."/>
        </authorList>
    </citation>
    <scope>NUCLEOTIDE SEQUENCE [LARGE SCALE GENOMIC DNA]</scope>
</reference>
<feature type="domain" description="UVR" evidence="11">
    <location>
        <begin position="580"/>
        <end position="615"/>
    </location>
</feature>
<evidence type="ECO:0000256" key="10">
    <source>
        <dbReference type="SAM" id="MobiDB-lite"/>
    </source>
</evidence>
<dbReference type="Pfam" id="PF17871">
    <property type="entry name" value="AAA_lid_9"/>
    <property type="match status" value="1"/>
</dbReference>
<dbReference type="AlphaFoldDB" id="A0A9P1CC41"/>
<protein>
    <submittedName>
        <fullName evidence="15">Clp R domain-containing protein</fullName>
    </submittedName>
</protein>
<dbReference type="PRINTS" id="PR00300">
    <property type="entry name" value="CLPPROTEASEA"/>
</dbReference>
<dbReference type="SUPFAM" id="SSF52540">
    <property type="entry name" value="P-loop containing nucleoside triphosphate hydrolases"/>
    <property type="match status" value="2"/>
</dbReference>
<keyword evidence="5 9" id="KW-0547">Nucleotide-binding</keyword>
<dbReference type="InterPro" id="IPR027417">
    <property type="entry name" value="P-loop_NTPase"/>
</dbReference>
<dbReference type="EMBL" id="CAMXCT030001369">
    <property type="protein sequence ID" value="CAL4776759.1"/>
    <property type="molecule type" value="Genomic_DNA"/>
</dbReference>
<dbReference type="FunFam" id="3.40.50.300:FF:000010">
    <property type="entry name" value="Chaperone clpB 1, putative"/>
    <property type="match status" value="1"/>
</dbReference>
<dbReference type="PANTHER" id="PTHR11638">
    <property type="entry name" value="ATP-DEPENDENT CLP PROTEASE"/>
    <property type="match status" value="1"/>
</dbReference>
<evidence type="ECO:0000259" key="11">
    <source>
        <dbReference type="PROSITE" id="PS50151"/>
    </source>
</evidence>
<dbReference type="Pfam" id="PF02861">
    <property type="entry name" value="Clp_N"/>
    <property type="match status" value="1"/>
</dbReference>
<dbReference type="EMBL" id="CAMXCT020001369">
    <property type="protein sequence ID" value="CAL1142822.1"/>
    <property type="molecule type" value="Genomic_DNA"/>
</dbReference>
<dbReference type="OrthoDB" id="47330at2759"/>
<dbReference type="Gene3D" id="3.40.50.300">
    <property type="entry name" value="P-loop containing nucleotide triphosphate hydrolases"/>
    <property type="match status" value="2"/>
</dbReference>
<dbReference type="Gene3D" id="1.10.1780.10">
    <property type="entry name" value="Clp, N-terminal domain"/>
    <property type="match status" value="1"/>
</dbReference>
<dbReference type="InterPro" id="IPR001943">
    <property type="entry name" value="UVR_dom"/>
</dbReference>
<dbReference type="PROSITE" id="PS00871">
    <property type="entry name" value="CLPAB_2"/>
    <property type="match status" value="1"/>
</dbReference>
<dbReference type="InterPro" id="IPR019489">
    <property type="entry name" value="Clp_ATPase_C"/>
</dbReference>
<dbReference type="InterPro" id="IPR041546">
    <property type="entry name" value="ClpA/ClpB_AAA_lid"/>
</dbReference>
<dbReference type="PROSITE" id="PS51903">
    <property type="entry name" value="CLP_R"/>
    <property type="match status" value="1"/>
</dbReference>
<gene>
    <name evidence="13" type="ORF">C1SCF055_LOCUS16523</name>
</gene>
<keyword evidence="4 8" id="KW-0677">Repeat</keyword>
<comment type="subcellular location">
    <subcellularLocation>
        <location evidence="1">Plastid</location>
        <location evidence="1">Chloroplast</location>
    </subcellularLocation>
</comment>
<evidence type="ECO:0000256" key="4">
    <source>
        <dbReference type="ARBA" id="ARBA00022737"/>
    </source>
</evidence>
<comment type="similarity">
    <text evidence="9">Belongs to the ClpA/ClpB family.</text>
</comment>
<dbReference type="Pfam" id="PF07724">
    <property type="entry name" value="AAA_2"/>
    <property type="match status" value="1"/>
</dbReference>
<evidence type="ECO:0000259" key="12">
    <source>
        <dbReference type="PROSITE" id="PS51903"/>
    </source>
</evidence>
<evidence type="ECO:0000313" key="13">
    <source>
        <dbReference type="EMBL" id="CAI3989447.1"/>
    </source>
</evidence>
<dbReference type="Proteomes" id="UP001152797">
    <property type="component" value="Unassembled WGS sequence"/>
</dbReference>
<evidence type="ECO:0000256" key="7">
    <source>
        <dbReference type="ARBA" id="ARBA00023186"/>
    </source>
</evidence>
<dbReference type="InterPro" id="IPR028299">
    <property type="entry name" value="ClpA/B_CS2"/>
</dbReference>
<keyword evidence="3" id="KW-0934">Plastid</keyword>
<dbReference type="SUPFAM" id="SSF81923">
    <property type="entry name" value="Double Clp-N motif"/>
    <property type="match status" value="1"/>
</dbReference>
<evidence type="ECO:0000256" key="2">
    <source>
        <dbReference type="ARBA" id="ARBA00022528"/>
    </source>
</evidence>
<dbReference type="GO" id="GO:0005524">
    <property type="term" value="F:ATP binding"/>
    <property type="evidence" value="ECO:0007669"/>
    <property type="project" value="UniProtKB-KW"/>
</dbReference>
<keyword evidence="6 9" id="KW-0067">ATP-binding</keyword>
<evidence type="ECO:0000256" key="8">
    <source>
        <dbReference type="PROSITE-ProRule" id="PRU01251"/>
    </source>
</evidence>
<dbReference type="PROSITE" id="PS50151">
    <property type="entry name" value="UVR"/>
    <property type="match status" value="1"/>
</dbReference>
<evidence type="ECO:0000313" key="16">
    <source>
        <dbReference type="Proteomes" id="UP001152797"/>
    </source>
</evidence>
<proteinExistence type="inferred from homology"/>
<keyword evidence="2" id="KW-0150">Chloroplast</keyword>
<dbReference type="InterPro" id="IPR003959">
    <property type="entry name" value="ATPase_AAA_core"/>
</dbReference>
<feature type="region of interest" description="Disordered" evidence="10">
    <location>
        <begin position="1011"/>
        <end position="1037"/>
    </location>
</feature>
<organism evidence="13">
    <name type="scientific">Cladocopium goreaui</name>
    <dbReference type="NCBI Taxonomy" id="2562237"/>
    <lineage>
        <taxon>Eukaryota</taxon>
        <taxon>Sar</taxon>
        <taxon>Alveolata</taxon>
        <taxon>Dinophyceae</taxon>
        <taxon>Suessiales</taxon>
        <taxon>Symbiodiniaceae</taxon>
        <taxon>Cladocopium</taxon>
    </lineage>
</organism>
<evidence type="ECO:0000313" key="15">
    <source>
        <dbReference type="EMBL" id="CAL4776759.1"/>
    </source>
</evidence>
<dbReference type="InterPro" id="IPR050130">
    <property type="entry name" value="ClpA_ClpB"/>
</dbReference>
<evidence type="ECO:0000256" key="1">
    <source>
        <dbReference type="ARBA" id="ARBA00004229"/>
    </source>
</evidence>
<dbReference type="GO" id="GO:0034605">
    <property type="term" value="P:cellular response to heat"/>
    <property type="evidence" value="ECO:0007669"/>
    <property type="project" value="TreeGrafter"/>
</dbReference>
<dbReference type="CDD" id="cd19499">
    <property type="entry name" value="RecA-like_ClpB_Hsp104-like"/>
    <property type="match status" value="1"/>
</dbReference>
<feature type="domain" description="Clp R" evidence="12">
    <location>
        <begin position="155"/>
        <end position="297"/>
    </location>
</feature>